<dbReference type="EMBL" id="CP034345">
    <property type="protein sequence ID" value="QGX95397.1"/>
    <property type="molecule type" value="Genomic_DNA"/>
</dbReference>
<evidence type="ECO:0000256" key="1">
    <source>
        <dbReference type="SAM" id="MobiDB-lite"/>
    </source>
</evidence>
<dbReference type="AlphaFoldDB" id="A0A6B9F9Y3"/>
<name>A0A6B9F9Y3_9EURY</name>
<keyword evidence="3" id="KW-1185">Reference proteome</keyword>
<feature type="compositionally biased region" description="Basic and acidic residues" evidence="1">
    <location>
        <begin position="57"/>
        <end position="69"/>
    </location>
</feature>
<dbReference type="KEGG" id="hra:EI982_11620"/>
<proteinExistence type="predicted"/>
<dbReference type="OrthoDB" id="245913at2157"/>
<dbReference type="GeneID" id="99246686"/>
<gene>
    <name evidence="2" type="ORF">EI982_11620</name>
</gene>
<accession>A0A6B9F9Y3</accession>
<protein>
    <submittedName>
        <fullName evidence="2">Uncharacterized protein</fullName>
    </submittedName>
</protein>
<sequence length="85" mass="9172">MTGSQSYEVFLTAAASEDFGDASVRAESVQFYDSGVWVDHAGGRDFFPYRRVLRVSERDASTTGERRDAAGGSAGAVDDTELDVE</sequence>
<dbReference type="RefSeq" id="WP_157689856.1">
    <property type="nucleotide sequence ID" value="NZ_CP034345.1"/>
</dbReference>
<feature type="region of interest" description="Disordered" evidence="1">
    <location>
        <begin position="57"/>
        <end position="85"/>
    </location>
</feature>
<dbReference type="Proteomes" id="UP000428325">
    <property type="component" value="Chromosome"/>
</dbReference>
<evidence type="ECO:0000313" key="2">
    <source>
        <dbReference type="EMBL" id="QGX95397.1"/>
    </source>
</evidence>
<evidence type="ECO:0000313" key="3">
    <source>
        <dbReference type="Proteomes" id="UP000428325"/>
    </source>
</evidence>
<reference evidence="2 3" key="1">
    <citation type="submission" date="2018-12" db="EMBL/GenBank/DDBJ databases">
        <title>Complete genome sequence of Haloplanus rallus MBLA0036.</title>
        <authorList>
            <person name="Nam Y.-d."/>
            <person name="Kang J."/>
            <person name="Chung W.-H."/>
            <person name="Park Y.S."/>
        </authorList>
    </citation>
    <scope>NUCLEOTIDE SEQUENCE [LARGE SCALE GENOMIC DNA]</scope>
    <source>
        <strain evidence="2 3">MBLA0036</strain>
    </source>
</reference>
<organism evidence="2 3">
    <name type="scientific">Haloplanus rallus</name>
    <dbReference type="NCBI Taxonomy" id="1816183"/>
    <lineage>
        <taxon>Archaea</taxon>
        <taxon>Methanobacteriati</taxon>
        <taxon>Methanobacteriota</taxon>
        <taxon>Stenosarchaea group</taxon>
        <taxon>Halobacteria</taxon>
        <taxon>Halobacteriales</taxon>
        <taxon>Haloferacaceae</taxon>
        <taxon>Haloplanus</taxon>
    </lineage>
</organism>